<keyword evidence="5" id="KW-1185">Reference proteome</keyword>
<sequence length="478" mass="52863">MERDPHPSVMQRHRDDAGVVVPGIDAPSTVACLRSLRPRGVRTVVGSESRSTPAATSAYRDEFVDLPDPETDLAAYGDALLSLAERPAVETIVPVREEDVYVLARRKGAFADEVATPWPDFETLRRVQDRVELFDAADAAGVGAPETELLDQWDDWDRETIVKPRYTVASPAYLGERFDSASIGSTEYQRPGTRPDPQTATERRGHVPLVQERIPDSREFGFFALYDHGDPVATFQHCQRRGWKYCGGPSAYRESVHIPELETAGRALLDELEWHGLAMVEFLCDPADDEFKLMEINPRFWSSLPFSVRAGADFPYYYWQLAMDEPITSEPTYEVGMGGHLLRGELSYLHSVATEEYPLVERPSLGSAAREVATSLVRQPRFDYAVADDPVPFVQDGMNLVRAWLDSRSDADPPAETEPDVEPGTGVAGDDGEAPTDTSQPLDGDVTRSAQTDGGPISRRSSRPSDRDGSDDADSTSR</sequence>
<name>A0A1H9QA70_9EURY</name>
<reference evidence="5" key="1">
    <citation type="submission" date="2016-10" db="EMBL/GenBank/DDBJ databases">
        <authorList>
            <person name="Varghese N."/>
            <person name="Submissions S."/>
        </authorList>
    </citation>
    <scope>NUCLEOTIDE SEQUENCE [LARGE SCALE GENOMIC DNA]</scope>
    <source>
        <strain evidence="5">DSM 25055</strain>
    </source>
</reference>
<feature type="domain" description="ATP-grasp" evidence="3">
    <location>
        <begin position="134"/>
        <end position="323"/>
    </location>
</feature>
<proteinExistence type="predicted"/>
<dbReference type="AlphaFoldDB" id="A0A1H9QA70"/>
<gene>
    <name evidence="4" type="ORF">SAMN04489841_4138</name>
</gene>
<dbReference type="PROSITE" id="PS50975">
    <property type="entry name" value="ATP_GRASP"/>
    <property type="match status" value="1"/>
</dbReference>
<dbReference type="STRING" id="1186196.SAMN04489841_4138"/>
<dbReference type="Gene3D" id="3.40.50.20">
    <property type="match status" value="1"/>
</dbReference>
<evidence type="ECO:0000313" key="5">
    <source>
        <dbReference type="Proteomes" id="UP000199114"/>
    </source>
</evidence>
<keyword evidence="1" id="KW-0547">Nucleotide-binding</keyword>
<feature type="region of interest" description="Disordered" evidence="2">
    <location>
        <begin position="409"/>
        <end position="478"/>
    </location>
</feature>
<dbReference type="Proteomes" id="UP000199114">
    <property type="component" value="Unassembled WGS sequence"/>
</dbReference>
<dbReference type="Gene3D" id="3.30.470.20">
    <property type="entry name" value="ATP-grasp fold, B domain"/>
    <property type="match status" value="1"/>
</dbReference>
<keyword evidence="1" id="KW-0067">ATP-binding</keyword>
<evidence type="ECO:0000259" key="3">
    <source>
        <dbReference type="PROSITE" id="PS50975"/>
    </source>
</evidence>
<dbReference type="GO" id="GO:0005524">
    <property type="term" value="F:ATP binding"/>
    <property type="evidence" value="ECO:0007669"/>
    <property type="project" value="UniProtKB-UniRule"/>
</dbReference>
<feature type="compositionally biased region" description="Basic and acidic residues" evidence="2">
    <location>
        <begin position="463"/>
        <end position="478"/>
    </location>
</feature>
<accession>A0A1H9QA70</accession>
<dbReference type="GO" id="GO:0046872">
    <property type="term" value="F:metal ion binding"/>
    <property type="evidence" value="ECO:0007669"/>
    <property type="project" value="InterPro"/>
</dbReference>
<evidence type="ECO:0000313" key="4">
    <source>
        <dbReference type="EMBL" id="SER57344.1"/>
    </source>
</evidence>
<dbReference type="SUPFAM" id="SSF56059">
    <property type="entry name" value="Glutathione synthetase ATP-binding domain-like"/>
    <property type="match status" value="1"/>
</dbReference>
<evidence type="ECO:0000256" key="2">
    <source>
        <dbReference type="SAM" id="MobiDB-lite"/>
    </source>
</evidence>
<organism evidence="4 5">
    <name type="scientific">Natrinema salaciae</name>
    <dbReference type="NCBI Taxonomy" id="1186196"/>
    <lineage>
        <taxon>Archaea</taxon>
        <taxon>Methanobacteriati</taxon>
        <taxon>Methanobacteriota</taxon>
        <taxon>Stenosarchaea group</taxon>
        <taxon>Halobacteria</taxon>
        <taxon>Halobacteriales</taxon>
        <taxon>Natrialbaceae</taxon>
        <taxon>Natrinema</taxon>
    </lineage>
</organism>
<evidence type="ECO:0000256" key="1">
    <source>
        <dbReference type="PROSITE-ProRule" id="PRU00409"/>
    </source>
</evidence>
<protein>
    <submittedName>
        <fullName evidence="4">Predicted ATP-dependent carboligase, ATP-grasp superfamily</fullName>
    </submittedName>
</protein>
<dbReference type="GO" id="GO:0016874">
    <property type="term" value="F:ligase activity"/>
    <property type="evidence" value="ECO:0007669"/>
    <property type="project" value="UniProtKB-KW"/>
</dbReference>
<dbReference type="EMBL" id="FOFD01000006">
    <property type="protein sequence ID" value="SER57344.1"/>
    <property type="molecule type" value="Genomic_DNA"/>
</dbReference>
<keyword evidence="4" id="KW-0436">Ligase</keyword>
<dbReference type="InterPro" id="IPR011761">
    <property type="entry name" value="ATP-grasp"/>
</dbReference>